<proteinExistence type="predicted"/>
<gene>
    <name evidence="2" type="ordered locus">HCH_02476</name>
</gene>
<feature type="domain" description="YtkA-like" evidence="1">
    <location>
        <begin position="260"/>
        <end position="322"/>
    </location>
</feature>
<dbReference type="KEGG" id="hch:HCH_02476"/>
<evidence type="ECO:0000259" key="1">
    <source>
        <dbReference type="Pfam" id="PF13115"/>
    </source>
</evidence>
<dbReference type="Pfam" id="PF13115">
    <property type="entry name" value="YtkA"/>
    <property type="match status" value="1"/>
</dbReference>
<accession>Q2SJ92</accession>
<evidence type="ECO:0000313" key="2">
    <source>
        <dbReference type="EMBL" id="ABC29282.1"/>
    </source>
</evidence>
<dbReference type="AlphaFoldDB" id="Q2SJ92"/>
<dbReference type="HOGENOM" id="CLU_815767_0_0_6"/>
<dbReference type="EMBL" id="CP000155">
    <property type="protein sequence ID" value="ABC29282.1"/>
    <property type="molecule type" value="Genomic_DNA"/>
</dbReference>
<sequence length="340" mass="37840">MKFPQGDAERPAETKGELKGIHKDGLFMKHIAKVFLLLTLIPGVTVADDKTQPPAPETETPNLSMQVASRLLTEAKELELSSVNVLRNASHIRKQVSEMRVVERSLKDKKQKESYGQSIDTLNGQLELWQKQGADLRASSANLKNYALALIEEGFILQWSDWVKLTGPMRLESSQNQMLAHNTQIRSVHPSMLNRMTSTPETVQPDSMSLEVPAMTGQQAPADLDIRTFQASRDLNFFAHIEPLTKGSPEPLTPLNEIHKWNFLLSDMNGDPITDAKIEFSGHMPGHVHGLPTQPRITAESAPGVYLVDGVKFQMAGWWVIQFDVTANGKSDTIVFNLVL</sequence>
<dbReference type="InterPro" id="IPR032693">
    <property type="entry name" value="YtkA-like_dom"/>
</dbReference>
<protein>
    <recommendedName>
        <fullName evidence="1">YtkA-like domain-containing protein</fullName>
    </recommendedName>
</protein>
<evidence type="ECO:0000313" key="3">
    <source>
        <dbReference type="Proteomes" id="UP000000238"/>
    </source>
</evidence>
<dbReference type="eggNOG" id="ENOG5032ZBS">
    <property type="taxonomic scope" value="Bacteria"/>
</dbReference>
<dbReference type="STRING" id="349521.HCH_02476"/>
<dbReference type="Proteomes" id="UP000000238">
    <property type="component" value="Chromosome"/>
</dbReference>
<reference evidence="2 3" key="1">
    <citation type="journal article" date="2005" name="Nucleic Acids Res.">
        <title>Genomic blueprint of Hahella chejuensis, a marine microbe producing an algicidal agent.</title>
        <authorList>
            <person name="Jeong H."/>
            <person name="Yim J.H."/>
            <person name="Lee C."/>
            <person name="Choi S.-H."/>
            <person name="Park Y.K."/>
            <person name="Yoon S.H."/>
            <person name="Hur C.-G."/>
            <person name="Kang H.-Y."/>
            <person name="Kim D."/>
            <person name="Lee H.H."/>
            <person name="Park K.H."/>
            <person name="Park S.-H."/>
            <person name="Park H.-S."/>
            <person name="Lee H.K."/>
            <person name="Oh T.K."/>
            <person name="Kim J.F."/>
        </authorList>
    </citation>
    <scope>NUCLEOTIDE SEQUENCE [LARGE SCALE GENOMIC DNA]</scope>
    <source>
        <strain evidence="2 3">KCTC 2396</strain>
    </source>
</reference>
<name>Q2SJ92_HAHCH</name>
<keyword evidence="3" id="KW-1185">Reference proteome</keyword>
<organism evidence="2 3">
    <name type="scientific">Hahella chejuensis (strain KCTC 2396)</name>
    <dbReference type="NCBI Taxonomy" id="349521"/>
    <lineage>
        <taxon>Bacteria</taxon>
        <taxon>Pseudomonadati</taxon>
        <taxon>Pseudomonadota</taxon>
        <taxon>Gammaproteobacteria</taxon>
        <taxon>Oceanospirillales</taxon>
        <taxon>Hahellaceae</taxon>
        <taxon>Hahella</taxon>
    </lineage>
</organism>